<dbReference type="OrthoDB" id="1490653at2"/>
<dbReference type="RefSeq" id="WP_089238529.1">
    <property type="nucleotide sequence ID" value="NZ_FZOK01000003.1"/>
</dbReference>
<dbReference type="Gene3D" id="1.25.40.10">
    <property type="entry name" value="Tetratricopeptide repeat domain"/>
    <property type="match status" value="1"/>
</dbReference>
<dbReference type="Proteomes" id="UP000198480">
    <property type="component" value="Unassembled WGS sequence"/>
</dbReference>
<evidence type="ECO:0000256" key="1">
    <source>
        <dbReference type="SAM" id="SignalP"/>
    </source>
</evidence>
<dbReference type="SUPFAM" id="SSF48452">
    <property type="entry name" value="TPR-like"/>
    <property type="match status" value="1"/>
</dbReference>
<feature type="signal peptide" evidence="1">
    <location>
        <begin position="1"/>
        <end position="21"/>
    </location>
</feature>
<name>A0A239BWC3_9BACT</name>
<sequence length="434" mass="48821">MKLKFVLAGLVTFMVAGFAQAQDGWNWPSDEKMEAKAREYNAAYSDYLNSEQYIEATKPLNWLLVNVPELNESIYIKGVSVYHGAQGATDDAAKKRAYQDSVLTLFDLRKQYFDREDVWIENKAFYAYNYNRGEKTKVGDAIEVFNRVIEVNGEFRTPSLLAGYYDLVYRNYMWNKAYSKEEIISKYDNITALVEAAQANGVDVAQATGTRDQLIVAMELIDCDFIENTLGAKFKANPQDEALANQIFKYSVQYKCLNTTAFNMALEYIDTNNPSFSTSQVRAMRLMQNGDYEKAQPILEKALTLAETDVQKADVQMDLAKVHGQANRKSAARSAAMEAARLDAEKSKDAWRLIAQLYMSSFNDCKGGESRAKDYSVYIAAYNAYQRAGDSSGMAQAKSRFPSKEELFTEGLQAGQTINTGCWIGETVTLATRD</sequence>
<dbReference type="InterPro" id="IPR019734">
    <property type="entry name" value="TPR_rpt"/>
</dbReference>
<dbReference type="Pfam" id="PF13181">
    <property type="entry name" value="TPR_8"/>
    <property type="match status" value="1"/>
</dbReference>
<dbReference type="InterPro" id="IPR011990">
    <property type="entry name" value="TPR-like_helical_dom_sf"/>
</dbReference>
<accession>A0A239BWC3</accession>
<feature type="chain" id="PRO_5012941095" evidence="1">
    <location>
        <begin position="22"/>
        <end position="434"/>
    </location>
</feature>
<protein>
    <submittedName>
        <fullName evidence="2">Tetratricopeptide repeat-containing protein</fullName>
    </submittedName>
</protein>
<keyword evidence="1" id="KW-0732">Signal</keyword>
<dbReference type="EMBL" id="FZOK01000003">
    <property type="protein sequence ID" value="SNS11952.1"/>
    <property type="molecule type" value="Genomic_DNA"/>
</dbReference>
<gene>
    <name evidence="2" type="ORF">SAMN06295967_103262</name>
</gene>
<organism evidence="2 3">
    <name type="scientific">Belliella buryatensis</name>
    <dbReference type="NCBI Taxonomy" id="1500549"/>
    <lineage>
        <taxon>Bacteria</taxon>
        <taxon>Pseudomonadati</taxon>
        <taxon>Bacteroidota</taxon>
        <taxon>Cytophagia</taxon>
        <taxon>Cytophagales</taxon>
        <taxon>Cyclobacteriaceae</taxon>
        <taxon>Belliella</taxon>
    </lineage>
</organism>
<proteinExistence type="predicted"/>
<evidence type="ECO:0000313" key="3">
    <source>
        <dbReference type="Proteomes" id="UP000198480"/>
    </source>
</evidence>
<reference evidence="3" key="1">
    <citation type="submission" date="2017-06" db="EMBL/GenBank/DDBJ databases">
        <authorList>
            <person name="Varghese N."/>
            <person name="Submissions S."/>
        </authorList>
    </citation>
    <scope>NUCLEOTIDE SEQUENCE [LARGE SCALE GENOMIC DNA]</scope>
    <source>
        <strain evidence="3">5C</strain>
    </source>
</reference>
<evidence type="ECO:0000313" key="2">
    <source>
        <dbReference type="EMBL" id="SNS11952.1"/>
    </source>
</evidence>
<keyword evidence="3" id="KW-1185">Reference proteome</keyword>
<dbReference type="AlphaFoldDB" id="A0A239BWC3"/>